<dbReference type="Pfam" id="PF02050">
    <property type="entry name" value="FliJ"/>
    <property type="match status" value="1"/>
</dbReference>
<reference evidence="10" key="1">
    <citation type="submission" date="2016-10" db="EMBL/GenBank/DDBJ databases">
        <authorList>
            <person name="de Groot N.N."/>
        </authorList>
    </citation>
    <scope>NUCLEOTIDE SEQUENCE</scope>
</reference>
<evidence type="ECO:0000256" key="5">
    <source>
        <dbReference type="ARBA" id="ARBA00022795"/>
    </source>
</evidence>
<keyword evidence="7" id="KW-0472">Membrane</keyword>
<dbReference type="InterPro" id="IPR012823">
    <property type="entry name" value="Flagell_FliJ"/>
</dbReference>
<dbReference type="GO" id="GO:0005886">
    <property type="term" value="C:plasma membrane"/>
    <property type="evidence" value="ECO:0007669"/>
    <property type="project" value="UniProtKB-SubCell"/>
</dbReference>
<evidence type="ECO:0000256" key="8">
    <source>
        <dbReference type="ARBA" id="ARBA00023225"/>
    </source>
</evidence>
<keyword evidence="4" id="KW-0145">Chemotaxis</keyword>
<evidence type="ECO:0000256" key="6">
    <source>
        <dbReference type="ARBA" id="ARBA00022927"/>
    </source>
</evidence>
<dbReference type="EMBL" id="FPHK01000073">
    <property type="protein sequence ID" value="SFV63927.1"/>
    <property type="molecule type" value="Genomic_DNA"/>
</dbReference>
<gene>
    <name evidence="10" type="ORF">MNB_SM-6-493</name>
</gene>
<keyword evidence="5" id="KW-1005">Bacterial flagellum biogenesis</keyword>
<proteinExistence type="predicted"/>
<dbReference type="GO" id="GO:0044781">
    <property type="term" value="P:bacterial-type flagellum organization"/>
    <property type="evidence" value="ECO:0007669"/>
    <property type="project" value="UniProtKB-KW"/>
</dbReference>
<name>A0A1W1CDW1_9ZZZZ</name>
<sequence>MKTRFSSLVSIKKNSVQKSERVLQQANKNLHNAQSALQESLIALREIQLPHKGSMSEFLANRSLLDSQRSLIQHNEEWVAYAQKELNDAKEQLKQDMIEYEKYKYLELQEIEKVLKAQKLQEAKDLDEVALMTHGRKTKMRQAS</sequence>
<evidence type="ECO:0000256" key="4">
    <source>
        <dbReference type="ARBA" id="ARBA00022500"/>
    </source>
</evidence>
<dbReference type="GO" id="GO:0009288">
    <property type="term" value="C:bacterial-type flagellum"/>
    <property type="evidence" value="ECO:0007669"/>
    <property type="project" value="InterPro"/>
</dbReference>
<feature type="coiled-coil region" evidence="9">
    <location>
        <begin position="16"/>
        <end position="43"/>
    </location>
</feature>
<accession>A0A1W1CDW1</accession>
<protein>
    <recommendedName>
        <fullName evidence="11">Flagellar FliJ protein</fullName>
    </recommendedName>
</protein>
<evidence type="ECO:0000256" key="7">
    <source>
        <dbReference type="ARBA" id="ARBA00023136"/>
    </source>
</evidence>
<keyword evidence="8" id="KW-1006">Bacterial flagellum protein export</keyword>
<keyword evidence="6" id="KW-0653">Protein transport</keyword>
<evidence type="ECO:0000256" key="9">
    <source>
        <dbReference type="SAM" id="Coils"/>
    </source>
</evidence>
<dbReference type="InterPro" id="IPR053716">
    <property type="entry name" value="Flag_assembly_chemotaxis_eff"/>
</dbReference>
<evidence type="ECO:0000256" key="2">
    <source>
        <dbReference type="ARBA" id="ARBA00022448"/>
    </source>
</evidence>
<dbReference type="GO" id="GO:0015031">
    <property type="term" value="P:protein transport"/>
    <property type="evidence" value="ECO:0007669"/>
    <property type="project" value="UniProtKB-KW"/>
</dbReference>
<keyword evidence="3" id="KW-1003">Cell membrane</keyword>
<evidence type="ECO:0000256" key="3">
    <source>
        <dbReference type="ARBA" id="ARBA00022475"/>
    </source>
</evidence>
<dbReference type="Gene3D" id="1.10.287.1700">
    <property type="match status" value="1"/>
</dbReference>
<keyword evidence="9" id="KW-0175">Coiled coil</keyword>
<evidence type="ECO:0008006" key="11">
    <source>
        <dbReference type="Google" id="ProtNLM"/>
    </source>
</evidence>
<dbReference type="GO" id="GO:0071973">
    <property type="term" value="P:bacterial-type flagellum-dependent cell motility"/>
    <property type="evidence" value="ECO:0007669"/>
    <property type="project" value="InterPro"/>
</dbReference>
<comment type="subcellular location">
    <subcellularLocation>
        <location evidence="1">Cell membrane</location>
        <topology evidence="1">Peripheral membrane protein</topology>
        <orientation evidence="1">Cytoplasmic side</orientation>
    </subcellularLocation>
</comment>
<organism evidence="10">
    <name type="scientific">hydrothermal vent metagenome</name>
    <dbReference type="NCBI Taxonomy" id="652676"/>
    <lineage>
        <taxon>unclassified sequences</taxon>
        <taxon>metagenomes</taxon>
        <taxon>ecological metagenomes</taxon>
    </lineage>
</organism>
<keyword evidence="2" id="KW-0813">Transport</keyword>
<evidence type="ECO:0000313" key="10">
    <source>
        <dbReference type="EMBL" id="SFV63927.1"/>
    </source>
</evidence>
<evidence type="ECO:0000256" key="1">
    <source>
        <dbReference type="ARBA" id="ARBA00004413"/>
    </source>
</evidence>
<dbReference type="GO" id="GO:0006935">
    <property type="term" value="P:chemotaxis"/>
    <property type="evidence" value="ECO:0007669"/>
    <property type="project" value="UniProtKB-KW"/>
</dbReference>
<dbReference type="AlphaFoldDB" id="A0A1W1CDW1"/>